<organism evidence="2 3">
    <name type="scientific">Caerostris extrusa</name>
    <name type="common">Bark spider</name>
    <name type="synonym">Caerostris bankana</name>
    <dbReference type="NCBI Taxonomy" id="172846"/>
    <lineage>
        <taxon>Eukaryota</taxon>
        <taxon>Metazoa</taxon>
        <taxon>Ecdysozoa</taxon>
        <taxon>Arthropoda</taxon>
        <taxon>Chelicerata</taxon>
        <taxon>Arachnida</taxon>
        <taxon>Araneae</taxon>
        <taxon>Araneomorphae</taxon>
        <taxon>Entelegynae</taxon>
        <taxon>Araneoidea</taxon>
        <taxon>Araneidae</taxon>
        <taxon>Caerostris</taxon>
    </lineage>
</organism>
<dbReference type="EMBL" id="BPLR01019660">
    <property type="protein sequence ID" value="GIX70234.1"/>
    <property type="molecule type" value="Genomic_DNA"/>
</dbReference>
<sequence>MEFPNQSPYAQQNHYPPRKKLLSGLMFTHKQGRRMWNKRHMHVLSEGEDAERGTETPSPLVNPFFRVSYARPALIGILLHVGALILLLMILRRTDDRNGRLGRNSRV</sequence>
<comment type="caution">
    <text evidence="2">The sequence shown here is derived from an EMBL/GenBank/DDBJ whole genome shotgun (WGS) entry which is preliminary data.</text>
</comment>
<accession>A0AAV4MDZ9</accession>
<protein>
    <submittedName>
        <fullName evidence="2">Uncharacterized protein</fullName>
    </submittedName>
</protein>
<reference evidence="2 3" key="1">
    <citation type="submission" date="2021-06" db="EMBL/GenBank/DDBJ databases">
        <title>Caerostris extrusa draft genome.</title>
        <authorList>
            <person name="Kono N."/>
            <person name="Arakawa K."/>
        </authorList>
    </citation>
    <scope>NUCLEOTIDE SEQUENCE [LARGE SCALE GENOMIC DNA]</scope>
</reference>
<keyword evidence="3" id="KW-1185">Reference proteome</keyword>
<gene>
    <name evidence="2" type="ORF">CEXT_34911</name>
</gene>
<evidence type="ECO:0000313" key="3">
    <source>
        <dbReference type="Proteomes" id="UP001054945"/>
    </source>
</evidence>
<dbReference type="AlphaFoldDB" id="A0AAV4MDZ9"/>
<evidence type="ECO:0000256" key="1">
    <source>
        <dbReference type="SAM" id="Phobius"/>
    </source>
</evidence>
<dbReference type="Proteomes" id="UP001054945">
    <property type="component" value="Unassembled WGS sequence"/>
</dbReference>
<proteinExistence type="predicted"/>
<evidence type="ECO:0000313" key="2">
    <source>
        <dbReference type="EMBL" id="GIX70234.1"/>
    </source>
</evidence>
<feature type="transmembrane region" description="Helical" evidence="1">
    <location>
        <begin position="69"/>
        <end position="91"/>
    </location>
</feature>
<keyword evidence="1" id="KW-0812">Transmembrane</keyword>
<keyword evidence="1" id="KW-0472">Membrane</keyword>
<name>A0AAV4MDZ9_CAEEX</name>
<keyword evidence="1" id="KW-1133">Transmembrane helix</keyword>